<feature type="repeat" description="WD" evidence="5">
    <location>
        <begin position="55"/>
        <end position="96"/>
    </location>
</feature>
<comment type="subcellular location">
    <subcellularLocation>
        <location evidence="1">Nucleus</location>
        <location evidence="1">Nucleolus</location>
    </subcellularLocation>
</comment>
<dbReference type="GO" id="GO:0034511">
    <property type="term" value="F:U3 snoRNA binding"/>
    <property type="evidence" value="ECO:0007669"/>
    <property type="project" value="TreeGrafter"/>
</dbReference>
<keyword evidence="8" id="KW-1185">Reference proteome</keyword>
<feature type="repeat" description="WD" evidence="5">
    <location>
        <begin position="370"/>
        <end position="401"/>
    </location>
</feature>
<organism evidence="7 8">
    <name type="scientific">Metschnikowia bicuspidata var. bicuspidata NRRL YB-4993</name>
    <dbReference type="NCBI Taxonomy" id="869754"/>
    <lineage>
        <taxon>Eukaryota</taxon>
        <taxon>Fungi</taxon>
        <taxon>Dikarya</taxon>
        <taxon>Ascomycota</taxon>
        <taxon>Saccharomycotina</taxon>
        <taxon>Pichiomycetes</taxon>
        <taxon>Metschnikowiaceae</taxon>
        <taxon>Metschnikowia</taxon>
    </lineage>
</organism>
<dbReference type="RefSeq" id="XP_018710794.1">
    <property type="nucleotide sequence ID" value="XM_018857737.1"/>
</dbReference>
<dbReference type="InterPro" id="IPR011047">
    <property type="entry name" value="Quinoprotein_ADH-like_sf"/>
</dbReference>
<evidence type="ECO:0000259" key="6">
    <source>
        <dbReference type="Pfam" id="PF08625"/>
    </source>
</evidence>
<evidence type="ECO:0000313" key="7">
    <source>
        <dbReference type="EMBL" id="OBA20272.1"/>
    </source>
</evidence>
<dbReference type="Pfam" id="PF08625">
    <property type="entry name" value="Utp13"/>
    <property type="match status" value="1"/>
</dbReference>
<feature type="repeat" description="WD" evidence="5">
    <location>
        <begin position="468"/>
        <end position="509"/>
    </location>
</feature>
<feature type="repeat" description="WD" evidence="5">
    <location>
        <begin position="594"/>
        <end position="625"/>
    </location>
</feature>
<dbReference type="Pfam" id="PF00400">
    <property type="entry name" value="WD40"/>
    <property type="match status" value="7"/>
</dbReference>
<dbReference type="OrthoDB" id="5414888at2759"/>
<reference evidence="7 8" key="1">
    <citation type="submission" date="2016-05" db="EMBL/GenBank/DDBJ databases">
        <title>Comparative genomics of biotechnologically important yeasts.</title>
        <authorList>
            <consortium name="DOE Joint Genome Institute"/>
            <person name="Riley R."/>
            <person name="Haridas S."/>
            <person name="Wolfe K.H."/>
            <person name="Lopes M.R."/>
            <person name="Hittinger C.T."/>
            <person name="Goker M."/>
            <person name="Salamov A."/>
            <person name="Wisecaver J."/>
            <person name="Long T.M."/>
            <person name="Aerts A.L."/>
            <person name="Barry K."/>
            <person name="Choi C."/>
            <person name="Clum A."/>
            <person name="Coughlan A.Y."/>
            <person name="Deshpande S."/>
            <person name="Douglass A.P."/>
            <person name="Hanson S.J."/>
            <person name="Klenk H.-P."/>
            <person name="LaButti K."/>
            <person name="Lapidus A."/>
            <person name="Lindquist E."/>
            <person name="Lipzen A."/>
            <person name="Meier-kolthoff J.P."/>
            <person name="Ohm R.A."/>
            <person name="Otillar R.P."/>
            <person name="Pangilinan J."/>
            <person name="Peng Y."/>
            <person name="Rokas A."/>
            <person name="Rosa C.A."/>
            <person name="Scheuner C."/>
            <person name="Sibirny A.A."/>
            <person name="Slot J.C."/>
            <person name="Stielow J.B."/>
            <person name="Sun H."/>
            <person name="Kurtzman C.P."/>
            <person name="Blackwell M."/>
            <person name="Grigoriev I.V."/>
            <person name="Jeffries T.W."/>
        </authorList>
    </citation>
    <scope>NUCLEOTIDE SEQUENCE [LARGE SCALE GENOMIC DNA]</scope>
    <source>
        <strain evidence="7 8">NRRL YB-4993</strain>
    </source>
</reference>
<dbReference type="GeneID" id="30030713"/>
<dbReference type="PROSITE" id="PS50294">
    <property type="entry name" value="WD_REPEATS_REGION"/>
    <property type="match status" value="5"/>
</dbReference>
<dbReference type="GO" id="GO:0000472">
    <property type="term" value="P:endonucleolytic cleavage to generate mature 5'-end of SSU-rRNA from (SSU-rRNA, 5.8S rRNA, LSU-rRNA)"/>
    <property type="evidence" value="ECO:0007669"/>
    <property type="project" value="TreeGrafter"/>
</dbReference>
<dbReference type="SUPFAM" id="SSF50978">
    <property type="entry name" value="WD40 repeat-like"/>
    <property type="match status" value="1"/>
</dbReference>
<dbReference type="SUPFAM" id="SSF50998">
    <property type="entry name" value="Quinoprotein alcohol dehydrogenase-like"/>
    <property type="match status" value="1"/>
</dbReference>
<evidence type="ECO:0000256" key="5">
    <source>
        <dbReference type="PROSITE-ProRule" id="PRU00221"/>
    </source>
</evidence>
<feature type="repeat" description="WD" evidence="5">
    <location>
        <begin position="552"/>
        <end position="593"/>
    </location>
</feature>
<evidence type="ECO:0000256" key="3">
    <source>
        <dbReference type="ARBA" id="ARBA00022737"/>
    </source>
</evidence>
<dbReference type="InterPro" id="IPR019775">
    <property type="entry name" value="WD40_repeat_CS"/>
</dbReference>
<dbReference type="AlphaFoldDB" id="A0A1A0H8R1"/>
<dbReference type="InterPro" id="IPR015943">
    <property type="entry name" value="WD40/YVTN_repeat-like_dom_sf"/>
</dbReference>
<dbReference type="STRING" id="869754.A0A1A0H8R1"/>
<sequence>MADPIKCAYTAQALGPFYTGATPAAFARDSAVVATPLDDAVIVTDLASDRRLHTLAGDGESVSALAMTPDGTWLAVVSQSQQLRVYDMRSGALCKLHKFGAPVYMAAADGTSSLFAFGATDGLVCVWDIAGGYVTHALKGHGATVCALAFAGRLHLAAWQLASGDTMGTSKVWDLVARRCVASAAEHSGAVRGVAFLADGQHFLTAGRDEVAVLYRTSNLRRPVATLAVRHLVEACGFVAAAGRLLFYTAGTGAHLRLWDLAGRPAGGSRVPLATLEETVATHVAPTRGGAHLAMVLSDQTLVDLALENAQAQPGANAVAVPTARLIAGNHGIVADLRRAGPGLACVALATNAPALRIVDPRRPLDVQLCEGHTDLLNCLDVSPDGLWILTGSKDHDARLWRHLAAAGRFELHCTFAGHAGAVTACALPRAAAAAPAFVVTASADLTVKRWAVPAQAGATVRSSEYTRRAHDKDINAVAMAPNDALFATASFDKTAKVWDAASGDTVGVLRGHRRGLWDVSFCQYDRMVATAAGDKSVKVWLLHDYSCTRTLEGHTNAVQRVRFSSKNRQVVSCGADGLVKVWDLKDSDCVATLDNHANRIWAMDVSADGAHIVSADADGHMSFWADATDALAAQRQLDLKQRVEQEQALANCVGRRDWSSAFLLALTLDHLMRVYNVVKLLIAAPADRGLPVGCRLLEATMKALDPLQMAALLKRVRDWNINFKQFEIAQKVLAVVLARLDMADPDMRRAVDLIVPYNERHFLRLDAMLEETYVLDYVVQEMERA</sequence>
<keyword evidence="2 5" id="KW-0853">WD repeat</keyword>
<evidence type="ECO:0000313" key="8">
    <source>
        <dbReference type="Proteomes" id="UP000092555"/>
    </source>
</evidence>
<dbReference type="InterPro" id="IPR036322">
    <property type="entry name" value="WD40_repeat_dom_sf"/>
</dbReference>
<accession>A0A1A0H8R1</accession>
<comment type="caution">
    <text evidence="7">The sequence shown here is derived from an EMBL/GenBank/DDBJ whole genome shotgun (WGS) entry which is preliminary data.</text>
</comment>
<dbReference type="InterPro" id="IPR001680">
    <property type="entry name" value="WD40_rpt"/>
</dbReference>
<dbReference type="GO" id="GO:0032040">
    <property type="term" value="C:small-subunit processome"/>
    <property type="evidence" value="ECO:0007669"/>
    <property type="project" value="EnsemblFungi"/>
</dbReference>
<protein>
    <submittedName>
        <fullName evidence="7">WD40 repeat-like protein</fullName>
    </submittedName>
</protein>
<dbReference type="InterPro" id="IPR020472">
    <property type="entry name" value="WD40_PAC1"/>
</dbReference>
<feature type="repeat" description="WD" evidence="5">
    <location>
        <begin position="510"/>
        <end position="551"/>
    </location>
</feature>
<dbReference type="CDD" id="cd00200">
    <property type="entry name" value="WD40"/>
    <property type="match status" value="1"/>
</dbReference>
<dbReference type="GO" id="GO:0000480">
    <property type="term" value="P:endonucleolytic cleavage in 5'-ETS of tricistronic rRNA transcript (SSU-rRNA, 5.8S rRNA, LSU-rRNA)"/>
    <property type="evidence" value="ECO:0007669"/>
    <property type="project" value="TreeGrafter"/>
</dbReference>
<evidence type="ECO:0000256" key="1">
    <source>
        <dbReference type="ARBA" id="ARBA00004604"/>
    </source>
</evidence>
<evidence type="ECO:0000256" key="2">
    <source>
        <dbReference type="ARBA" id="ARBA00022574"/>
    </source>
</evidence>
<feature type="domain" description="U3 small nucleolar RNA-associated protein 13 C-terminal" evidence="6">
    <location>
        <begin position="647"/>
        <end position="783"/>
    </location>
</feature>
<dbReference type="PRINTS" id="PR00320">
    <property type="entry name" value="GPROTEINBRPT"/>
</dbReference>
<proteinExistence type="predicted"/>
<dbReference type="Proteomes" id="UP000092555">
    <property type="component" value="Unassembled WGS sequence"/>
</dbReference>
<dbReference type="GO" id="GO:0030686">
    <property type="term" value="C:90S preribosome"/>
    <property type="evidence" value="ECO:0007669"/>
    <property type="project" value="TreeGrafter"/>
</dbReference>
<evidence type="ECO:0000256" key="4">
    <source>
        <dbReference type="ARBA" id="ARBA00023242"/>
    </source>
</evidence>
<dbReference type="PANTHER" id="PTHR19854:SF15">
    <property type="entry name" value="TRANSDUCIN BETA-LIKE PROTEIN 3"/>
    <property type="match status" value="1"/>
</dbReference>
<dbReference type="PANTHER" id="PTHR19854">
    <property type="entry name" value="TRANSDUCIN BETA-LIKE 3"/>
    <property type="match status" value="1"/>
</dbReference>
<keyword evidence="4" id="KW-0539">Nucleus</keyword>
<dbReference type="SMART" id="SM00320">
    <property type="entry name" value="WD40"/>
    <property type="match status" value="11"/>
</dbReference>
<dbReference type="PROSITE" id="PS00678">
    <property type="entry name" value="WD_REPEATS_1"/>
    <property type="match status" value="1"/>
</dbReference>
<gene>
    <name evidence="7" type="ORF">METBIDRAFT_44046</name>
</gene>
<dbReference type="PROSITE" id="PS50082">
    <property type="entry name" value="WD_REPEATS_2"/>
    <property type="match status" value="6"/>
</dbReference>
<name>A0A1A0H8R1_9ASCO</name>
<keyword evidence="3" id="KW-0677">Repeat</keyword>
<dbReference type="EMBL" id="LXTC01000004">
    <property type="protein sequence ID" value="OBA20272.1"/>
    <property type="molecule type" value="Genomic_DNA"/>
</dbReference>
<dbReference type="InterPro" id="IPR013934">
    <property type="entry name" value="Utp13_C"/>
</dbReference>
<dbReference type="Gene3D" id="2.130.10.10">
    <property type="entry name" value="YVTN repeat-like/Quinoprotein amine dehydrogenase"/>
    <property type="match status" value="4"/>
</dbReference>